<dbReference type="AlphaFoldDB" id="A0AAD1WBG3"/>
<reference evidence="1" key="1">
    <citation type="submission" date="2022-03" db="EMBL/GenBank/DDBJ databases">
        <authorList>
            <person name="Alioto T."/>
            <person name="Alioto T."/>
            <person name="Gomez Garrido J."/>
        </authorList>
    </citation>
    <scope>NUCLEOTIDE SEQUENCE</scope>
</reference>
<sequence>MAAERETGPTETHNYSSTKGYRLTLALHTTTDWIAVTIRGTVQYPRLTENCNPPARTLVPWSVVHLLKQTAYSYQAHHTGAELRPRCHN</sequence>
<evidence type="ECO:0000313" key="2">
    <source>
        <dbReference type="Proteomes" id="UP001295444"/>
    </source>
</evidence>
<accession>A0AAD1WBG3</accession>
<keyword evidence="2" id="KW-1185">Reference proteome</keyword>
<protein>
    <submittedName>
        <fullName evidence="1">Uncharacterized protein</fullName>
    </submittedName>
</protein>
<dbReference type="Proteomes" id="UP001295444">
    <property type="component" value="Chromosome 05"/>
</dbReference>
<name>A0AAD1WBG3_PELCU</name>
<organism evidence="1 2">
    <name type="scientific">Pelobates cultripes</name>
    <name type="common">Western spadefoot toad</name>
    <dbReference type="NCBI Taxonomy" id="61616"/>
    <lineage>
        <taxon>Eukaryota</taxon>
        <taxon>Metazoa</taxon>
        <taxon>Chordata</taxon>
        <taxon>Craniata</taxon>
        <taxon>Vertebrata</taxon>
        <taxon>Euteleostomi</taxon>
        <taxon>Amphibia</taxon>
        <taxon>Batrachia</taxon>
        <taxon>Anura</taxon>
        <taxon>Pelobatoidea</taxon>
        <taxon>Pelobatidae</taxon>
        <taxon>Pelobates</taxon>
    </lineage>
</organism>
<gene>
    <name evidence="1" type="ORF">PECUL_23A000648</name>
</gene>
<proteinExistence type="predicted"/>
<evidence type="ECO:0000313" key="1">
    <source>
        <dbReference type="EMBL" id="CAH2296418.1"/>
    </source>
</evidence>
<dbReference type="EMBL" id="OW240916">
    <property type="protein sequence ID" value="CAH2296418.1"/>
    <property type="molecule type" value="Genomic_DNA"/>
</dbReference>